<dbReference type="GO" id="GO:0016791">
    <property type="term" value="F:phosphatase activity"/>
    <property type="evidence" value="ECO:0007669"/>
    <property type="project" value="TreeGrafter"/>
</dbReference>
<keyword evidence="2" id="KW-1185">Reference proteome</keyword>
<dbReference type="AlphaFoldDB" id="A0A229NVW4"/>
<organism evidence="1 2">
    <name type="scientific">Paenibacillus herberti</name>
    <dbReference type="NCBI Taxonomy" id="1619309"/>
    <lineage>
        <taxon>Bacteria</taxon>
        <taxon>Bacillati</taxon>
        <taxon>Bacillota</taxon>
        <taxon>Bacilli</taxon>
        <taxon>Bacillales</taxon>
        <taxon>Paenibacillaceae</taxon>
        <taxon>Paenibacillus</taxon>
    </lineage>
</organism>
<dbReference type="Proteomes" id="UP000215145">
    <property type="component" value="Unassembled WGS sequence"/>
</dbReference>
<name>A0A229NVW4_9BACL</name>
<dbReference type="InterPro" id="IPR050275">
    <property type="entry name" value="PGM_Phosphatase"/>
</dbReference>
<dbReference type="PANTHER" id="PTHR48100:SF59">
    <property type="entry name" value="ADENOSYLCOBALAMIN_ALPHA-RIBAZOLE PHOSPHATASE"/>
    <property type="match status" value="1"/>
</dbReference>
<dbReference type="SMART" id="SM00855">
    <property type="entry name" value="PGAM"/>
    <property type="match status" value="1"/>
</dbReference>
<dbReference type="OrthoDB" id="2185101at2"/>
<protein>
    <submittedName>
        <fullName evidence="1">Histidine phosphatase family protein</fullName>
    </submittedName>
</protein>
<dbReference type="GO" id="GO:0005737">
    <property type="term" value="C:cytoplasm"/>
    <property type="evidence" value="ECO:0007669"/>
    <property type="project" value="TreeGrafter"/>
</dbReference>
<dbReference type="InterPro" id="IPR029033">
    <property type="entry name" value="His_PPase_superfam"/>
</dbReference>
<dbReference type="Gene3D" id="3.40.50.1240">
    <property type="entry name" value="Phosphoglycerate mutase-like"/>
    <property type="match status" value="1"/>
</dbReference>
<dbReference type="RefSeq" id="WP_089524823.1">
    <property type="nucleotide sequence ID" value="NZ_NMUQ01000002.1"/>
</dbReference>
<sequence length="190" mass="21662">MITTLYLIRHAESVYRHGEERNRGLSEKGHLAASHVATMLSKEDIRLIVSSPYERAIQTVKPLAELSGLIIQTYEELRERSIVGVDLEVPWEQCVKAIRLSFTDKDYALSGGETTNEAQQRVIPVIERLLREYEGQGIAVGTHGNIMTILLNYFDPSYGFEFWQTASMPDVYKLSFSEGRLIEVQRLWIG</sequence>
<comment type="caution">
    <text evidence="1">The sequence shown here is derived from an EMBL/GenBank/DDBJ whole genome shotgun (WGS) entry which is preliminary data.</text>
</comment>
<dbReference type="EMBL" id="NMUQ01000002">
    <property type="protein sequence ID" value="OXM14000.1"/>
    <property type="molecule type" value="Genomic_DNA"/>
</dbReference>
<dbReference type="CDD" id="cd07067">
    <property type="entry name" value="HP_PGM_like"/>
    <property type="match status" value="1"/>
</dbReference>
<dbReference type="Pfam" id="PF00300">
    <property type="entry name" value="His_Phos_1"/>
    <property type="match status" value="1"/>
</dbReference>
<dbReference type="PANTHER" id="PTHR48100">
    <property type="entry name" value="BROAD-SPECIFICITY PHOSPHATASE YOR283W-RELATED"/>
    <property type="match status" value="1"/>
</dbReference>
<evidence type="ECO:0000313" key="1">
    <source>
        <dbReference type="EMBL" id="OXM14000.1"/>
    </source>
</evidence>
<proteinExistence type="predicted"/>
<gene>
    <name evidence="1" type="ORF">CGZ75_13435</name>
</gene>
<accession>A0A229NVW4</accession>
<reference evidence="1 2" key="1">
    <citation type="submission" date="2017-07" db="EMBL/GenBank/DDBJ databases">
        <title>Paenibacillus herberti R33 genome sequencing and assembly.</title>
        <authorList>
            <person name="Su W."/>
        </authorList>
    </citation>
    <scope>NUCLEOTIDE SEQUENCE [LARGE SCALE GENOMIC DNA]</scope>
    <source>
        <strain evidence="1 2">R33</strain>
    </source>
</reference>
<dbReference type="SUPFAM" id="SSF53254">
    <property type="entry name" value="Phosphoglycerate mutase-like"/>
    <property type="match status" value="1"/>
</dbReference>
<dbReference type="InterPro" id="IPR013078">
    <property type="entry name" value="His_Pase_superF_clade-1"/>
</dbReference>
<evidence type="ECO:0000313" key="2">
    <source>
        <dbReference type="Proteomes" id="UP000215145"/>
    </source>
</evidence>